<sequence length="113" mass="12778">MLVTVPALELVGMYEGPEGDDLWRERRLSHVRVFHMFATVPALELVGMYEGSEGDDLWRQKRLFTSVPALELAGIYEGSERDDLGVQIGFGVVVITLFSRVLYIFDFAGMSYQ</sequence>
<dbReference type="HOGENOM" id="CLU_2136882_0_0_1"/>
<evidence type="ECO:0000313" key="2">
    <source>
        <dbReference type="Proteomes" id="UP000017836"/>
    </source>
</evidence>
<reference evidence="2" key="1">
    <citation type="journal article" date="2013" name="Science">
        <title>The Amborella genome and the evolution of flowering plants.</title>
        <authorList>
            <consortium name="Amborella Genome Project"/>
        </authorList>
    </citation>
    <scope>NUCLEOTIDE SEQUENCE [LARGE SCALE GENOMIC DNA]</scope>
</reference>
<dbReference type="Gramene" id="ERN08282">
    <property type="protein sequence ID" value="ERN08282"/>
    <property type="gene ID" value="AMTR_s00156p00017410"/>
</dbReference>
<accession>W1PEB8</accession>
<protein>
    <submittedName>
        <fullName evidence="1">Uncharacterized protein</fullName>
    </submittedName>
</protein>
<name>W1PEB8_AMBTC</name>
<organism evidence="1 2">
    <name type="scientific">Amborella trichopoda</name>
    <dbReference type="NCBI Taxonomy" id="13333"/>
    <lineage>
        <taxon>Eukaryota</taxon>
        <taxon>Viridiplantae</taxon>
        <taxon>Streptophyta</taxon>
        <taxon>Embryophyta</taxon>
        <taxon>Tracheophyta</taxon>
        <taxon>Spermatophyta</taxon>
        <taxon>Magnoliopsida</taxon>
        <taxon>Amborellales</taxon>
        <taxon>Amborellaceae</taxon>
        <taxon>Amborella</taxon>
    </lineage>
</organism>
<proteinExistence type="predicted"/>
<dbReference type="EMBL" id="KI393527">
    <property type="protein sequence ID" value="ERN08282.1"/>
    <property type="molecule type" value="Genomic_DNA"/>
</dbReference>
<evidence type="ECO:0000313" key="1">
    <source>
        <dbReference type="EMBL" id="ERN08282.1"/>
    </source>
</evidence>
<dbReference type="Proteomes" id="UP000017836">
    <property type="component" value="Unassembled WGS sequence"/>
</dbReference>
<gene>
    <name evidence="1" type="ORF">AMTR_s00156p00017410</name>
</gene>
<keyword evidence="2" id="KW-1185">Reference proteome</keyword>
<dbReference type="AlphaFoldDB" id="W1PEB8"/>